<dbReference type="AlphaFoldDB" id="A0A2P2DYA9"/>
<keyword evidence="2" id="KW-0813">Transport</keyword>
<comment type="caution">
    <text evidence="6">The sequence shown here is derived from an EMBL/GenBank/DDBJ whole genome shotgun (WGS) entry which is preliminary data.</text>
</comment>
<dbReference type="InterPro" id="IPR006143">
    <property type="entry name" value="RND_pump_MFP"/>
</dbReference>
<dbReference type="InterPro" id="IPR051909">
    <property type="entry name" value="MFP_Cation_Efflux"/>
</dbReference>
<dbReference type="Proteomes" id="UP000245133">
    <property type="component" value="Unassembled WGS sequence"/>
</dbReference>
<evidence type="ECO:0000256" key="2">
    <source>
        <dbReference type="ARBA" id="ARBA00022448"/>
    </source>
</evidence>
<name>A0A2P2DYA9_9LEPT</name>
<protein>
    <submittedName>
        <fullName evidence="6">Efflux pump protein</fullName>
    </submittedName>
</protein>
<feature type="domain" description="CzcB-like barrel-sandwich hybrid" evidence="4">
    <location>
        <begin position="87"/>
        <end position="237"/>
    </location>
</feature>
<dbReference type="SUPFAM" id="SSF111369">
    <property type="entry name" value="HlyD-like secretion proteins"/>
    <property type="match status" value="1"/>
</dbReference>
<evidence type="ECO:0000256" key="1">
    <source>
        <dbReference type="ARBA" id="ARBA00009477"/>
    </source>
</evidence>
<evidence type="ECO:0000313" key="7">
    <source>
        <dbReference type="Proteomes" id="UP000245133"/>
    </source>
</evidence>
<feature type="domain" description="CusB-like beta-barrel" evidence="3">
    <location>
        <begin position="241"/>
        <end position="317"/>
    </location>
</feature>
<keyword evidence="7" id="KW-1185">Reference proteome</keyword>
<comment type="similarity">
    <text evidence="1">Belongs to the membrane fusion protein (MFP) (TC 8.A.1) family.</text>
</comment>
<dbReference type="FunFam" id="2.40.30.170:FF:000010">
    <property type="entry name" value="Efflux RND transporter periplasmic adaptor subunit"/>
    <property type="match status" value="1"/>
</dbReference>
<evidence type="ECO:0000259" key="4">
    <source>
        <dbReference type="Pfam" id="PF25973"/>
    </source>
</evidence>
<feature type="domain" description="CzcB-like C-terminal circularly permuted SH3-like" evidence="5">
    <location>
        <begin position="330"/>
        <end position="389"/>
    </location>
</feature>
<sequence>MKASFLKSPLFRKIAIGAFLLSLSYYGYTKFFGGPKKTESLSDDKSKFRVSEEIQKNHPFSIVYLEERAVEEDLQLPGTVSYDMNNVAKVGSRVNGRILSVFVKEGDRVKKGAPLASIQSVELGTTEANYLKARARLEALKVQADRAKELYEKKVTSAKEYEMSLMDYKSVKAEMETSRNALENLGLNDSEISNLEAGKYNSKNLFIRSPISGTVTVREAIIGQAVNARDNLFTVADLSVLWINLEVFEKDLNSLRKGNEAKVIPIGGTIDDAVKAVVSYVSDVIDPVKKTAEIRLEVRNANGRLRPGQSVTANVKGMVAENLRNKIKVIPMDSVHKIEGETFVFVKNMDASFSAKKVGLGKSYEDWVEILTGLDGNEAIVKDGSFVLKSEYLKL</sequence>
<dbReference type="Gene3D" id="2.40.420.20">
    <property type="match status" value="1"/>
</dbReference>
<gene>
    <name evidence="6" type="ORF">LPTSP4_11180</name>
</gene>
<dbReference type="Pfam" id="PF25975">
    <property type="entry name" value="CzcB_C"/>
    <property type="match status" value="1"/>
</dbReference>
<dbReference type="Pfam" id="PF25954">
    <property type="entry name" value="Beta-barrel_RND_2"/>
    <property type="match status" value="1"/>
</dbReference>
<dbReference type="PANTHER" id="PTHR30097:SF16">
    <property type="entry name" value="CATION EFFLUX SYSTEM (CZCB-LIKE)"/>
    <property type="match status" value="1"/>
</dbReference>
<dbReference type="RefSeq" id="WP_108974627.1">
    <property type="nucleotide sequence ID" value="NZ_BFBB01000003.1"/>
</dbReference>
<dbReference type="Gene3D" id="2.40.50.100">
    <property type="match status" value="1"/>
</dbReference>
<reference evidence="6 7" key="1">
    <citation type="submission" date="2018-02" db="EMBL/GenBank/DDBJ databases">
        <title>Novel Leptospira species isolated from soil and water in Japan.</title>
        <authorList>
            <person name="Nakao R."/>
            <person name="Masuzawa T."/>
        </authorList>
    </citation>
    <scope>NUCLEOTIDE SEQUENCE [LARGE SCALE GENOMIC DNA]</scope>
    <source>
        <strain evidence="6 7">YH101</strain>
    </source>
</reference>
<evidence type="ECO:0000313" key="6">
    <source>
        <dbReference type="EMBL" id="GBF49602.1"/>
    </source>
</evidence>
<dbReference type="GO" id="GO:0016020">
    <property type="term" value="C:membrane"/>
    <property type="evidence" value="ECO:0007669"/>
    <property type="project" value="InterPro"/>
</dbReference>
<dbReference type="GO" id="GO:0022857">
    <property type="term" value="F:transmembrane transporter activity"/>
    <property type="evidence" value="ECO:0007669"/>
    <property type="project" value="InterPro"/>
</dbReference>
<accession>A0A2P2DYA9</accession>
<evidence type="ECO:0000259" key="3">
    <source>
        <dbReference type="Pfam" id="PF25954"/>
    </source>
</evidence>
<evidence type="ECO:0000259" key="5">
    <source>
        <dbReference type="Pfam" id="PF25975"/>
    </source>
</evidence>
<proteinExistence type="inferred from homology"/>
<dbReference type="Pfam" id="PF25973">
    <property type="entry name" value="BSH_CzcB"/>
    <property type="match status" value="1"/>
</dbReference>
<dbReference type="InterPro" id="IPR058649">
    <property type="entry name" value="CzcB_C"/>
</dbReference>
<dbReference type="InterPro" id="IPR058792">
    <property type="entry name" value="Beta-barrel_RND_2"/>
</dbReference>
<dbReference type="InterPro" id="IPR058647">
    <property type="entry name" value="BSH_CzcB-like"/>
</dbReference>
<organism evidence="6 7">
    <name type="scientific">Leptospira ryugenii</name>
    <dbReference type="NCBI Taxonomy" id="1917863"/>
    <lineage>
        <taxon>Bacteria</taxon>
        <taxon>Pseudomonadati</taxon>
        <taxon>Spirochaetota</taxon>
        <taxon>Spirochaetia</taxon>
        <taxon>Leptospirales</taxon>
        <taxon>Leptospiraceae</taxon>
        <taxon>Leptospira</taxon>
    </lineage>
</organism>
<dbReference type="PANTHER" id="PTHR30097">
    <property type="entry name" value="CATION EFFLUX SYSTEM PROTEIN CUSB"/>
    <property type="match status" value="1"/>
</dbReference>
<dbReference type="Gene3D" id="1.10.287.470">
    <property type="entry name" value="Helix hairpin bin"/>
    <property type="match status" value="1"/>
</dbReference>
<dbReference type="EMBL" id="BFBB01000003">
    <property type="protein sequence ID" value="GBF49602.1"/>
    <property type="molecule type" value="Genomic_DNA"/>
</dbReference>
<dbReference type="Gene3D" id="2.40.30.170">
    <property type="match status" value="1"/>
</dbReference>
<dbReference type="NCBIfam" id="TIGR01730">
    <property type="entry name" value="RND_mfp"/>
    <property type="match status" value="1"/>
</dbReference>
<dbReference type="OrthoDB" id="9806939at2"/>